<reference evidence="4" key="1">
    <citation type="submission" date="2007-04" db="EMBL/GenBank/DDBJ databases">
        <title>Annotation of Pediculus humanus corporis strain USDA.</title>
        <authorList>
            <person name="Kirkness E."/>
            <person name="Hannick L."/>
            <person name="Hass B."/>
            <person name="Bruggner R."/>
            <person name="Lawson D."/>
            <person name="Bidwell S."/>
            <person name="Joardar V."/>
            <person name="Caler E."/>
            <person name="Walenz B."/>
            <person name="Inman J."/>
            <person name="Schobel S."/>
            <person name="Galinsky K."/>
            <person name="Amedeo P."/>
            <person name="Strausberg R."/>
        </authorList>
    </citation>
    <scope>NUCLEOTIDE SEQUENCE</scope>
    <source>
        <strain evidence="4">USDA</strain>
    </source>
</reference>
<proteinExistence type="inferred from homology"/>
<dbReference type="OMA" id="PEYVKQC"/>
<dbReference type="CTD" id="8235287"/>
<dbReference type="VEuPathDB" id="VectorBase:PHUM535070"/>
<dbReference type="FunCoup" id="E0VZJ8">
    <property type="interactions" value="24"/>
</dbReference>
<dbReference type="AlphaFoldDB" id="E0VZJ8"/>
<organism>
    <name type="scientific">Pediculus humanus subsp. corporis</name>
    <name type="common">Body louse</name>
    <dbReference type="NCBI Taxonomy" id="121224"/>
    <lineage>
        <taxon>Eukaryota</taxon>
        <taxon>Metazoa</taxon>
        <taxon>Ecdysozoa</taxon>
        <taxon>Arthropoda</taxon>
        <taxon>Hexapoda</taxon>
        <taxon>Insecta</taxon>
        <taxon>Pterygota</taxon>
        <taxon>Neoptera</taxon>
        <taxon>Paraneoptera</taxon>
        <taxon>Psocodea</taxon>
        <taxon>Troctomorpha</taxon>
        <taxon>Phthiraptera</taxon>
        <taxon>Anoplura</taxon>
        <taxon>Pediculidae</taxon>
        <taxon>Pediculus</taxon>
    </lineage>
</organism>
<reference evidence="4" key="2">
    <citation type="submission" date="2007-04" db="EMBL/GenBank/DDBJ databases">
        <title>The genome of the human body louse.</title>
        <authorList>
            <consortium name="The Human Body Louse Genome Consortium"/>
            <person name="Kirkness E."/>
            <person name="Walenz B."/>
            <person name="Hass B."/>
            <person name="Bruggner R."/>
            <person name="Strausberg R."/>
        </authorList>
    </citation>
    <scope>NUCLEOTIDE SEQUENCE</scope>
    <source>
        <strain evidence="4">USDA</strain>
    </source>
</reference>
<keyword evidence="2" id="KW-0090">Biological rhythms</keyword>
<dbReference type="EnsemblMetazoa" id="PHUM535070-RA">
    <property type="protein sequence ID" value="PHUM535070-PA"/>
    <property type="gene ID" value="PHUM535070"/>
</dbReference>
<keyword evidence="1" id="KW-0732">Signal</keyword>
<sequence>MAAEALKIFIAFFVFGNLKEIYSQSNYPFIKQCKSDNKDLTRCFLSTMHHIRPFLAKGIPEINVASTEPFKIDELSLSLTTGPNGYKVTLRDIDVFGVSNFTATSLKLANGKKPFETKIVFPKLRIASRYSSSGVLIILPATGNGTFHGVLGDVTTVCRGYVSIKKRNGVDYMRIDSMDLDMDVKTVRMMVKKVHNSNKILTEATNLFLKENGHEVLKAMTPQLRKKLASFFLQIANNVFENVPLNNFYQKV</sequence>
<dbReference type="FunFam" id="3.15.10.30:FF:000001">
    <property type="entry name" value="Takeout-like protein 1"/>
    <property type="match status" value="1"/>
</dbReference>
<evidence type="ECO:0000256" key="2">
    <source>
        <dbReference type="ARBA" id="ARBA00023108"/>
    </source>
</evidence>
<dbReference type="OrthoDB" id="8185902at2759"/>
<name>E0VZJ8_PEDHC</name>
<dbReference type="InterPro" id="IPR010562">
    <property type="entry name" value="Haemolymph_juvenile_hormone-bd"/>
</dbReference>
<protein>
    <submittedName>
        <fullName evidence="4">Protein takeout, putative</fullName>
    </submittedName>
</protein>
<dbReference type="PANTHER" id="PTHR11008:SF41">
    <property type="entry name" value="RE70318P"/>
    <property type="match status" value="1"/>
</dbReference>
<dbReference type="Proteomes" id="UP000009046">
    <property type="component" value="Unassembled WGS sequence"/>
</dbReference>
<evidence type="ECO:0000313" key="5">
    <source>
        <dbReference type="EnsemblMetazoa" id="PHUM535070-PA"/>
    </source>
</evidence>
<evidence type="ECO:0000313" key="6">
    <source>
        <dbReference type="Proteomes" id="UP000009046"/>
    </source>
</evidence>
<dbReference type="HOGENOM" id="CLU_069908_0_1_1"/>
<keyword evidence="6" id="KW-1185">Reference proteome</keyword>
<dbReference type="EMBL" id="DS235853">
    <property type="protein sequence ID" value="EEB18804.1"/>
    <property type="molecule type" value="Genomic_DNA"/>
</dbReference>
<dbReference type="GeneID" id="8235287"/>
<dbReference type="InterPro" id="IPR038606">
    <property type="entry name" value="To_sf"/>
</dbReference>
<gene>
    <name evidence="5" type="primary">8235287</name>
    <name evidence="4" type="ORF">Phum_PHUM535070</name>
</gene>
<dbReference type="KEGG" id="phu:Phum_PHUM535070"/>
<dbReference type="eggNOG" id="ENOG502QXHP">
    <property type="taxonomic scope" value="Eukaryota"/>
</dbReference>
<comment type="similarity">
    <text evidence="3">Belongs to the TO family.</text>
</comment>
<reference evidence="5" key="3">
    <citation type="submission" date="2020-05" db="UniProtKB">
        <authorList>
            <consortium name="EnsemblMetazoa"/>
        </authorList>
    </citation>
    <scope>IDENTIFICATION</scope>
    <source>
        <strain evidence="5">USDA</strain>
    </source>
</reference>
<dbReference type="EMBL" id="AAZO01006493">
    <property type="status" value="NOT_ANNOTATED_CDS"/>
    <property type="molecule type" value="Genomic_DNA"/>
</dbReference>
<dbReference type="GO" id="GO:0005615">
    <property type="term" value="C:extracellular space"/>
    <property type="evidence" value="ECO:0007669"/>
    <property type="project" value="TreeGrafter"/>
</dbReference>
<dbReference type="InParanoid" id="E0VZJ8"/>
<dbReference type="SMART" id="SM00700">
    <property type="entry name" value="JHBP"/>
    <property type="match status" value="1"/>
</dbReference>
<dbReference type="PANTHER" id="PTHR11008">
    <property type="entry name" value="PROTEIN TAKEOUT-LIKE PROTEIN"/>
    <property type="match status" value="1"/>
</dbReference>
<dbReference type="STRING" id="121224.E0VZJ8"/>
<evidence type="ECO:0000256" key="1">
    <source>
        <dbReference type="ARBA" id="ARBA00022729"/>
    </source>
</evidence>
<dbReference type="GO" id="GO:0007623">
    <property type="term" value="P:circadian rhythm"/>
    <property type="evidence" value="ECO:0007669"/>
    <property type="project" value="UniProtKB-ARBA"/>
</dbReference>
<evidence type="ECO:0000256" key="3">
    <source>
        <dbReference type="ARBA" id="ARBA00060902"/>
    </source>
</evidence>
<dbReference type="Pfam" id="PF06585">
    <property type="entry name" value="JHBP"/>
    <property type="match status" value="1"/>
</dbReference>
<accession>E0VZJ8</accession>
<dbReference type="Gene3D" id="3.15.10.30">
    <property type="entry name" value="Haemolymph juvenile hormone binding protein"/>
    <property type="match status" value="1"/>
</dbReference>
<evidence type="ECO:0000313" key="4">
    <source>
        <dbReference type="EMBL" id="EEB18804.1"/>
    </source>
</evidence>
<dbReference type="RefSeq" id="XP_002431542.1">
    <property type="nucleotide sequence ID" value="XM_002431497.1"/>
</dbReference>